<proteinExistence type="predicted"/>
<reference evidence="1 2" key="1">
    <citation type="submission" date="2021-05" db="EMBL/GenBank/DDBJ databases">
        <title>Staphylococcus fleurettii isolated from lake water in First Nation community in Manitoba, Canada.</title>
        <authorList>
            <person name="Bashar S."/>
            <person name="Murdock A."/>
            <person name="Patidar R."/>
            <person name="Golding G."/>
            <person name="Farenhorst A."/>
            <person name="Kumar A."/>
        </authorList>
    </citation>
    <scope>NUCLEOTIDE SEQUENCE [LARGE SCALE GENOMIC DNA]</scope>
    <source>
        <strain evidence="1 2">SF002</strain>
    </source>
</reference>
<organism evidence="1 2">
    <name type="scientific">Mammaliicoccus fleurettii</name>
    <dbReference type="NCBI Taxonomy" id="150056"/>
    <lineage>
        <taxon>Bacteria</taxon>
        <taxon>Bacillati</taxon>
        <taxon>Bacillota</taxon>
        <taxon>Bacilli</taxon>
        <taxon>Bacillales</taxon>
        <taxon>Staphylococcaceae</taxon>
        <taxon>Mammaliicoccus</taxon>
    </lineage>
</organism>
<comment type="caution">
    <text evidence="1">The sequence shown here is derived from an EMBL/GenBank/DDBJ whole genome shotgun (WGS) entry which is preliminary data.</text>
</comment>
<name>A0ABS5MPC3_9STAP</name>
<gene>
    <name evidence="1" type="ORF">JJQ58_09855</name>
</gene>
<dbReference type="RefSeq" id="WP_157946496.1">
    <property type="nucleotide sequence ID" value="NZ_JAEPSA010000018.1"/>
</dbReference>
<protein>
    <submittedName>
        <fullName evidence="1">Uncharacterized protein</fullName>
    </submittedName>
</protein>
<dbReference type="EMBL" id="JAGXBM010000016">
    <property type="protein sequence ID" value="MBS3697770.1"/>
    <property type="molecule type" value="Genomic_DNA"/>
</dbReference>
<dbReference type="Proteomes" id="UP000681586">
    <property type="component" value="Unassembled WGS sequence"/>
</dbReference>
<evidence type="ECO:0000313" key="2">
    <source>
        <dbReference type="Proteomes" id="UP000681586"/>
    </source>
</evidence>
<sequence length="54" mass="6368">MVMKHGKDYYEDISDDLLYVSQEINQKISDDVYNLSEELDTIKEIIERLESPSD</sequence>
<accession>A0ABS5MPC3</accession>
<keyword evidence="2" id="KW-1185">Reference proteome</keyword>
<evidence type="ECO:0000313" key="1">
    <source>
        <dbReference type="EMBL" id="MBS3697770.1"/>
    </source>
</evidence>